<organism evidence="2 3">
    <name type="scientific">Kitasatospora xanthocidica</name>
    <dbReference type="NCBI Taxonomy" id="83382"/>
    <lineage>
        <taxon>Bacteria</taxon>
        <taxon>Bacillati</taxon>
        <taxon>Actinomycetota</taxon>
        <taxon>Actinomycetes</taxon>
        <taxon>Kitasatosporales</taxon>
        <taxon>Streptomycetaceae</taxon>
        <taxon>Kitasatospora</taxon>
    </lineage>
</organism>
<dbReference type="CDD" id="cd05155">
    <property type="entry name" value="APH_ChoK_like_1"/>
    <property type="match status" value="1"/>
</dbReference>
<feature type="domain" description="Aminoglycoside phosphotransferase" evidence="1">
    <location>
        <begin position="41"/>
        <end position="263"/>
    </location>
</feature>
<evidence type="ECO:0000313" key="3">
    <source>
        <dbReference type="Proteomes" id="UP000263377"/>
    </source>
</evidence>
<sequence>MATSHKLHADELDIDEALVRRMVAECFPQWVGLPVEPVEPAGTSNAMYRLGAELVVRVPRIPGVVEEIAKEDVWLRRLAPRLPVPVPVPLAVGGPVDGCPWPWSVLRWLEGTTPVPGRIAEPGALAGDLADFVTAMRGIDPAGAPAAYRSESLADRDAGTRKAIAAVPDLVDAAAATAAWERALAVPAPDGPPVWLHGDLQPGNLLVSPDGRLSAVIDFGCAGLGEPAVDLIPAWYVLPAAARATFREAAAPDDATWDRARGWALSVALMEVSYYRDSDPRMTAIARHVIAEVLADHA</sequence>
<name>A0A372ZSQ2_9ACTN</name>
<dbReference type="EMBL" id="QVIG01000001">
    <property type="protein sequence ID" value="RGD58948.1"/>
    <property type="molecule type" value="Genomic_DNA"/>
</dbReference>
<protein>
    <submittedName>
        <fullName evidence="2">Phosphotransferase</fullName>
    </submittedName>
</protein>
<dbReference type="InterPro" id="IPR051678">
    <property type="entry name" value="AGP_Transferase"/>
</dbReference>
<dbReference type="Gene3D" id="3.90.1200.10">
    <property type="match status" value="1"/>
</dbReference>
<dbReference type="PANTHER" id="PTHR21310:SF42">
    <property type="entry name" value="BIFUNCTIONAL AAC_APH"/>
    <property type="match status" value="1"/>
</dbReference>
<dbReference type="Proteomes" id="UP000263377">
    <property type="component" value="Unassembled WGS sequence"/>
</dbReference>
<accession>A0A372ZSQ2</accession>
<comment type="caution">
    <text evidence="2">The sequence shown here is derived from an EMBL/GenBank/DDBJ whole genome shotgun (WGS) entry which is preliminary data.</text>
</comment>
<dbReference type="InterPro" id="IPR011009">
    <property type="entry name" value="Kinase-like_dom_sf"/>
</dbReference>
<dbReference type="Gene3D" id="3.30.200.20">
    <property type="entry name" value="Phosphorylase Kinase, domain 1"/>
    <property type="match status" value="1"/>
</dbReference>
<keyword evidence="2" id="KW-0808">Transferase</keyword>
<evidence type="ECO:0000259" key="1">
    <source>
        <dbReference type="Pfam" id="PF01636"/>
    </source>
</evidence>
<keyword evidence="3" id="KW-1185">Reference proteome</keyword>
<reference evidence="2 3" key="1">
    <citation type="submission" date="2018-08" db="EMBL/GenBank/DDBJ databases">
        <title>Diversity &amp; Physiological Properties of Lignin-Decomposing Actinobacteria from Soil.</title>
        <authorList>
            <person name="Roh S.G."/>
            <person name="Kim S.B."/>
        </authorList>
    </citation>
    <scope>NUCLEOTIDE SEQUENCE [LARGE SCALE GENOMIC DNA]</scope>
    <source>
        <strain evidence="2 3">MMS17-GH009</strain>
    </source>
</reference>
<dbReference type="AlphaFoldDB" id="A0A372ZSQ2"/>
<dbReference type="RefSeq" id="WP_117487331.1">
    <property type="nucleotide sequence ID" value="NZ_QVIG01000001.1"/>
</dbReference>
<evidence type="ECO:0000313" key="2">
    <source>
        <dbReference type="EMBL" id="RGD58948.1"/>
    </source>
</evidence>
<dbReference type="SUPFAM" id="SSF56112">
    <property type="entry name" value="Protein kinase-like (PK-like)"/>
    <property type="match status" value="1"/>
</dbReference>
<proteinExistence type="predicted"/>
<dbReference type="GO" id="GO:0016740">
    <property type="term" value="F:transferase activity"/>
    <property type="evidence" value="ECO:0007669"/>
    <property type="project" value="UniProtKB-KW"/>
</dbReference>
<gene>
    <name evidence="2" type="ORF">DR950_15205</name>
</gene>
<dbReference type="PANTHER" id="PTHR21310">
    <property type="entry name" value="AMINOGLYCOSIDE PHOSPHOTRANSFERASE-RELATED-RELATED"/>
    <property type="match status" value="1"/>
</dbReference>
<dbReference type="Pfam" id="PF01636">
    <property type="entry name" value="APH"/>
    <property type="match status" value="1"/>
</dbReference>
<dbReference type="InterPro" id="IPR002575">
    <property type="entry name" value="Aminoglycoside_PTrfase"/>
</dbReference>